<dbReference type="SUPFAM" id="SSF53098">
    <property type="entry name" value="Ribonuclease H-like"/>
    <property type="match status" value="1"/>
</dbReference>
<gene>
    <name evidence="3" type="ORF">LCGC14_1863770</name>
</gene>
<dbReference type="NCBIfam" id="NF033546">
    <property type="entry name" value="transpos_IS21"/>
    <property type="match status" value="1"/>
</dbReference>
<dbReference type="PANTHER" id="PTHR35004:SF8">
    <property type="entry name" value="TRANSPOSASE RV3428C-RELATED"/>
    <property type="match status" value="1"/>
</dbReference>
<evidence type="ECO:0000259" key="2">
    <source>
        <dbReference type="PROSITE" id="PS50994"/>
    </source>
</evidence>
<dbReference type="GO" id="GO:0015074">
    <property type="term" value="P:DNA integration"/>
    <property type="evidence" value="ECO:0007669"/>
    <property type="project" value="InterPro"/>
</dbReference>
<proteinExistence type="inferred from homology"/>
<dbReference type="EMBL" id="LAZR01018902">
    <property type="protein sequence ID" value="KKL94526.1"/>
    <property type="molecule type" value="Genomic_DNA"/>
</dbReference>
<dbReference type="PANTHER" id="PTHR35004">
    <property type="entry name" value="TRANSPOSASE RV3428C-RELATED"/>
    <property type="match status" value="1"/>
</dbReference>
<name>A0A0F9GV27_9ZZZZ</name>
<comment type="caution">
    <text evidence="3">The sequence shown here is derived from an EMBL/GenBank/DDBJ whole genome shotgun (WGS) entry which is preliminary data.</text>
</comment>
<dbReference type="InterPro" id="IPR001584">
    <property type="entry name" value="Integrase_cat-core"/>
</dbReference>
<comment type="similarity">
    <text evidence="1">Belongs to the transposase IS21/IS408/IS1162 family.</text>
</comment>
<dbReference type="GO" id="GO:0003676">
    <property type="term" value="F:nucleic acid binding"/>
    <property type="evidence" value="ECO:0007669"/>
    <property type="project" value="InterPro"/>
</dbReference>
<dbReference type="PROSITE" id="PS50994">
    <property type="entry name" value="INTEGRASE"/>
    <property type="match status" value="1"/>
</dbReference>
<dbReference type="InterPro" id="IPR036397">
    <property type="entry name" value="RNaseH_sf"/>
</dbReference>
<evidence type="ECO:0000256" key="1">
    <source>
        <dbReference type="ARBA" id="ARBA00009277"/>
    </source>
</evidence>
<sequence length="519" mass="61096">MANKPISMVQVKRIIQLKSEGASKYRISKTLGMHRTTLEGYLRKLASTGKSYQVLLEYSDQELVDIVYNASNTYKPDGRLKELKEHFNYFLEQFRYPGVTRKTLWEEYKESYPEGYEYTQFCEHFARYLLRTKATMHFDHRPGEFLQIDFAGKPLYIVDRQTGEIIPCPVLICVLPFSSYPYIEALLSARQEHLFGALNRCVEYFGGVTHNALSDNMKQFVLKNERYEFKFSEMVNQWSAHYGTNLIATRPRKPKDKPSVESSVYIGYLRIYAKLRHETFFSLFDLNKRIRELIEQHIHIPFQKRPGTRHEIFTKQEKPFLRPLPAEPFIVKHTTNGKVKMNYHVTLGEDKHQYSVHYDYIGKDTQIVYDEENVEIFIGLERIAIHKRDYKTGGYTTVDEHMPEKHLRHKETLGWDAEFFISVAEKIGDCSVNVFKEVLASRDFIEQTYLSCKGLKRLSERYGPQRFEAACRRALRGPRVHYGMIKNILEKNLDKQEDPQGKLFVIPRHDNIRGKESYK</sequence>
<dbReference type="Pfam" id="PF22483">
    <property type="entry name" value="Mu-transpos_C_2"/>
    <property type="match status" value="1"/>
</dbReference>
<organism evidence="3">
    <name type="scientific">marine sediment metagenome</name>
    <dbReference type="NCBI Taxonomy" id="412755"/>
    <lineage>
        <taxon>unclassified sequences</taxon>
        <taxon>metagenomes</taxon>
        <taxon>ecological metagenomes</taxon>
    </lineage>
</organism>
<feature type="domain" description="Integrase catalytic" evidence="2">
    <location>
        <begin position="138"/>
        <end position="318"/>
    </location>
</feature>
<accession>A0A0F9GV27</accession>
<dbReference type="AlphaFoldDB" id="A0A0F9GV27"/>
<protein>
    <recommendedName>
        <fullName evidence="2">Integrase catalytic domain-containing protein</fullName>
    </recommendedName>
</protein>
<evidence type="ECO:0000313" key="3">
    <source>
        <dbReference type="EMBL" id="KKL94526.1"/>
    </source>
</evidence>
<dbReference type="InterPro" id="IPR054353">
    <property type="entry name" value="IstA-like_C"/>
</dbReference>
<dbReference type="InterPro" id="IPR012337">
    <property type="entry name" value="RNaseH-like_sf"/>
</dbReference>
<reference evidence="3" key="1">
    <citation type="journal article" date="2015" name="Nature">
        <title>Complex archaea that bridge the gap between prokaryotes and eukaryotes.</title>
        <authorList>
            <person name="Spang A."/>
            <person name="Saw J.H."/>
            <person name="Jorgensen S.L."/>
            <person name="Zaremba-Niedzwiedzka K."/>
            <person name="Martijn J."/>
            <person name="Lind A.E."/>
            <person name="van Eijk R."/>
            <person name="Schleper C."/>
            <person name="Guy L."/>
            <person name="Ettema T.J."/>
        </authorList>
    </citation>
    <scope>NUCLEOTIDE SEQUENCE</scope>
</reference>
<dbReference type="Gene3D" id="3.30.420.10">
    <property type="entry name" value="Ribonuclease H-like superfamily/Ribonuclease H"/>
    <property type="match status" value="1"/>
</dbReference>